<dbReference type="GO" id="GO:0003723">
    <property type="term" value="F:RNA binding"/>
    <property type="evidence" value="ECO:0007669"/>
    <property type="project" value="UniProtKB-KW"/>
</dbReference>
<dbReference type="InterPro" id="IPR011029">
    <property type="entry name" value="DEATH-like_dom_sf"/>
</dbReference>
<organism evidence="20 21">
    <name type="scientific">Magallana gigas</name>
    <name type="common">Pacific oyster</name>
    <name type="synonym">Crassostrea gigas</name>
    <dbReference type="NCBI Taxonomy" id="29159"/>
    <lineage>
        <taxon>Eukaryota</taxon>
        <taxon>Metazoa</taxon>
        <taxon>Spiralia</taxon>
        <taxon>Lophotrochozoa</taxon>
        <taxon>Mollusca</taxon>
        <taxon>Bivalvia</taxon>
        <taxon>Autobranchia</taxon>
        <taxon>Pteriomorphia</taxon>
        <taxon>Ostreida</taxon>
        <taxon>Ostreoidea</taxon>
        <taxon>Ostreidae</taxon>
        <taxon>Magallana</taxon>
    </lineage>
</organism>
<dbReference type="AlphaFoldDB" id="A0A8W8J150"/>
<dbReference type="PANTHER" id="PTHR14074">
    <property type="entry name" value="HELICASE WITH DEATH DOMAIN-RELATED"/>
    <property type="match status" value="1"/>
</dbReference>
<evidence type="ECO:0000256" key="15">
    <source>
        <dbReference type="ARBA" id="ARBA00049390"/>
    </source>
</evidence>
<evidence type="ECO:0000256" key="3">
    <source>
        <dbReference type="ARBA" id="ARBA00012552"/>
    </source>
</evidence>
<comment type="catalytic activity">
    <reaction evidence="15">
        <text>ATP + H2O = ADP + phosphate + H(+)</text>
        <dbReference type="Rhea" id="RHEA:13065"/>
        <dbReference type="ChEBI" id="CHEBI:15377"/>
        <dbReference type="ChEBI" id="CHEBI:15378"/>
        <dbReference type="ChEBI" id="CHEBI:30616"/>
        <dbReference type="ChEBI" id="CHEBI:43474"/>
        <dbReference type="ChEBI" id="CHEBI:456216"/>
        <dbReference type="EC" id="3.6.4.13"/>
    </reaction>
    <physiologicalReaction direction="left-to-right" evidence="15">
        <dbReference type="Rhea" id="RHEA:13066"/>
    </physiologicalReaction>
</comment>
<evidence type="ECO:0000313" key="20">
    <source>
        <dbReference type="EnsemblMetazoa" id="G16593.1:cds"/>
    </source>
</evidence>
<dbReference type="GO" id="GO:0045087">
    <property type="term" value="P:innate immune response"/>
    <property type="evidence" value="ECO:0007669"/>
    <property type="project" value="UniProtKB-KW"/>
</dbReference>
<dbReference type="SMART" id="SM00490">
    <property type="entry name" value="HELICc"/>
    <property type="match status" value="1"/>
</dbReference>
<dbReference type="InterPro" id="IPR021673">
    <property type="entry name" value="RLR_CTR"/>
</dbReference>
<dbReference type="Gene3D" id="1.10.533.10">
    <property type="entry name" value="Death Domain, Fas"/>
    <property type="match status" value="1"/>
</dbReference>
<dbReference type="SUPFAM" id="SSF52540">
    <property type="entry name" value="P-loop containing nucleoside triphosphate hydrolases"/>
    <property type="match status" value="1"/>
</dbReference>
<evidence type="ECO:0000256" key="12">
    <source>
        <dbReference type="ARBA" id="ARBA00022859"/>
    </source>
</evidence>
<evidence type="ECO:0000256" key="5">
    <source>
        <dbReference type="ARBA" id="ARBA00022588"/>
    </source>
</evidence>
<comment type="subcellular location">
    <subcellularLocation>
        <location evidence="1">Cytoplasm</location>
    </subcellularLocation>
</comment>
<evidence type="ECO:0000256" key="11">
    <source>
        <dbReference type="ARBA" id="ARBA00022840"/>
    </source>
</evidence>
<dbReference type="GO" id="GO:0016787">
    <property type="term" value="F:hydrolase activity"/>
    <property type="evidence" value="ECO:0007669"/>
    <property type="project" value="UniProtKB-KW"/>
</dbReference>
<evidence type="ECO:0000256" key="8">
    <source>
        <dbReference type="ARBA" id="ARBA00022801"/>
    </source>
</evidence>
<reference evidence="20" key="1">
    <citation type="submission" date="2022-08" db="UniProtKB">
        <authorList>
            <consortium name="EnsemblMetazoa"/>
        </authorList>
    </citation>
    <scope>IDENTIFICATION</scope>
    <source>
        <strain evidence="20">05x7-T-G4-1.051#20</strain>
    </source>
</reference>
<evidence type="ECO:0000256" key="1">
    <source>
        <dbReference type="ARBA" id="ARBA00004496"/>
    </source>
</evidence>
<feature type="region of interest" description="Disordered" evidence="16">
    <location>
        <begin position="372"/>
        <end position="407"/>
    </location>
</feature>
<dbReference type="Gene3D" id="2.170.150.30">
    <property type="entry name" value="RIG-I-like receptor, C-terminal regulatory domain"/>
    <property type="match status" value="1"/>
</dbReference>
<evidence type="ECO:0000256" key="7">
    <source>
        <dbReference type="ARBA" id="ARBA00022741"/>
    </source>
</evidence>
<dbReference type="GO" id="GO:0046872">
    <property type="term" value="F:metal ion binding"/>
    <property type="evidence" value="ECO:0007669"/>
    <property type="project" value="UniProtKB-KW"/>
</dbReference>
<keyword evidence="14" id="KW-0051">Antiviral defense</keyword>
<keyword evidence="7" id="KW-0547">Nucleotide-binding</keyword>
<comment type="similarity">
    <text evidence="2">Belongs to the helicase family. RLR subfamily.</text>
</comment>
<evidence type="ECO:0000256" key="2">
    <source>
        <dbReference type="ARBA" id="ARBA00006866"/>
    </source>
</evidence>
<dbReference type="InterPro" id="IPR001650">
    <property type="entry name" value="Helicase_C-like"/>
</dbReference>
<evidence type="ECO:0000256" key="6">
    <source>
        <dbReference type="ARBA" id="ARBA00022723"/>
    </source>
</evidence>
<dbReference type="GO" id="GO:0005737">
    <property type="term" value="C:cytoplasm"/>
    <property type="evidence" value="ECO:0007669"/>
    <property type="project" value="UniProtKB-SubCell"/>
</dbReference>
<name>A0A8W8J150_MAGGI</name>
<keyword evidence="13" id="KW-0694">RNA-binding</keyword>
<dbReference type="SMART" id="SM00487">
    <property type="entry name" value="DEXDc"/>
    <property type="match status" value="1"/>
</dbReference>
<evidence type="ECO:0000256" key="9">
    <source>
        <dbReference type="ARBA" id="ARBA00022806"/>
    </source>
</evidence>
<dbReference type="PROSITE" id="PS51194">
    <property type="entry name" value="HELICASE_CTER"/>
    <property type="match status" value="1"/>
</dbReference>
<feature type="domain" description="Helicase ATP-binding" evidence="17">
    <location>
        <begin position="423"/>
        <end position="598"/>
    </location>
</feature>
<accession>A0A8W8J150</accession>
<dbReference type="Pfam" id="PF00270">
    <property type="entry name" value="DEAD"/>
    <property type="match status" value="1"/>
</dbReference>
<dbReference type="Gene3D" id="1.20.1320.30">
    <property type="match status" value="1"/>
</dbReference>
<dbReference type="InterPro" id="IPR027417">
    <property type="entry name" value="P-loop_NTPase"/>
</dbReference>
<keyword evidence="4" id="KW-0963">Cytoplasm</keyword>
<dbReference type="GO" id="GO:0051607">
    <property type="term" value="P:defense response to virus"/>
    <property type="evidence" value="ECO:0007669"/>
    <property type="project" value="UniProtKB-KW"/>
</dbReference>
<evidence type="ECO:0000256" key="4">
    <source>
        <dbReference type="ARBA" id="ARBA00022490"/>
    </source>
</evidence>
<dbReference type="GO" id="GO:0003724">
    <property type="term" value="F:RNA helicase activity"/>
    <property type="evidence" value="ECO:0007669"/>
    <property type="project" value="UniProtKB-EC"/>
</dbReference>
<dbReference type="InterPro" id="IPR041204">
    <property type="entry name" value="RIG-I-like_C"/>
</dbReference>
<dbReference type="EnsemblMetazoa" id="G16593.1">
    <property type="protein sequence ID" value="G16593.1:cds"/>
    <property type="gene ID" value="G16593"/>
</dbReference>
<evidence type="ECO:0000259" key="19">
    <source>
        <dbReference type="PROSITE" id="PS51789"/>
    </source>
</evidence>
<proteinExistence type="inferred from homology"/>
<dbReference type="PROSITE" id="PS51192">
    <property type="entry name" value="HELICASE_ATP_BIND_1"/>
    <property type="match status" value="1"/>
</dbReference>
<dbReference type="CDD" id="cd15804">
    <property type="entry name" value="RLR_C"/>
    <property type="match status" value="1"/>
</dbReference>
<sequence>MVSLYRPLLKDCIGGTDLLSDLGDVIDEDGRREVRRAWKKEGASGSMQVLLGLIDANPHHHKWEIFYKALRNNDFEHVITALKYEKIPQTVRKVYSELLLQPENIKQLHDLLSSDSQKKLVERNVLFNEDIDNISSEREKTESDTAAVLVLLDRLWRKNTKWIEELSNIFKSKDVVFSQKLFLYSTGAEETEPKEVSNVVKEDSGVTMTYVDRDRRQKAKSEQEETEPKTLLHTDANLLHMASGTSESNRVTETESSPVTFSTDLHVHENTRLSDLPERVGESLSTLHTEPCVGESTRLSDLPKKVGESLSSLSTESCMRGSQEISISDPGEYISIESPREVHQNSAREVTTGEIDQIGEVLDATVERSRLRNDSAMYRDEESEVSSDKDDGPRSAREKDINEATEKETFPTLTMRNYQLELAEIALSGRNTIICAETGTGKTYVALYLTQQHLASKNDACVVFLARTNALVEQQYEKFSRFLYKYKVYHLKTDKTAAMGRKLAMAKENHQIFFMTPQILLNNINSKQISLREVSLLILDECHHTRKREPYNNVMKQYLHLKRDSKKTSLPQVLGLTATIGVGKSSTLDGAVSHILSVCASLDVLDISMVKNNKEELESHVAIPKRETKKLMEKEKDLPKQIILEKMELIEKYVAKTEVVNQPKLKKQWDKKPKKRDGKQYQKWTIHLRNRVICKLKTEPPLLRQLHAALTHLSTYNEALAVNYLMNSTHVAEFLKQKLADDIKQHKVILKEKASFNDAEDKLLRYHEEVCQQLELLRGVTNDHLKTLRDILVELRTDLGDDVKGMIFVETRATAFALAKYITEELKMMGYRAAPFTGSKSSDSSEGMLEEEKTDTLKKYRKGEINLLVATSVGSEGIDVPDSNFIITYNYTGNEADIMQMSGRARRQDSTVTHISDQTIQRREETSLQKALLMARAFDRLGDMKEEDRHRKIREQQTTIKDTEIGSFFLENSVTKETMSFAIICWKCQAFAVHGDDVRIYTGQHRIVLDPDFLDRCVLEDLDETSRFKKRIIRCKECKTKWGTTFGVDEFEVPVLKVKAFLFVPGYTGGDLSEWKERKRFKTWGRVEFAITNIGKTKLIENLNNRKNDVITTPLVVNAALQAEVGGDCAENASTRKLCRSVLPVLLRSVPGVLSGSPHIKR</sequence>
<dbReference type="InterPro" id="IPR011545">
    <property type="entry name" value="DEAD/DEAH_box_helicase_dom"/>
</dbReference>
<dbReference type="Gene3D" id="3.40.50.300">
    <property type="entry name" value="P-loop containing nucleotide triphosphate hydrolases"/>
    <property type="match status" value="2"/>
</dbReference>
<keyword evidence="5" id="KW-0399">Innate immunity</keyword>
<evidence type="ECO:0000256" key="16">
    <source>
        <dbReference type="SAM" id="MobiDB-lite"/>
    </source>
</evidence>
<keyword evidence="11" id="KW-0067">ATP-binding</keyword>
<dbReference type="GO" id="GO:0005524">
    <property type="term" value="F:ATP binding"/>
    <property type="evidence" value="ECO:0007669"/>
    <property type="project" value="UniProtKB-KW"/>
</dbReference>
<keyword evidence="6" id="KW-0479">Metal-binding</keyword>
<keyword evidence="10" id="KW-0862">Zinc</keyword>
<dbReference type="PANTHER" id="PTHR14074:SF16">
    <property type="entry name" value="ANTIVIRAL INNATE IMMUNE RESPONSE RECEPTOR RIG-I"/>
    <property type="match status" value="1"/>
</dbReference>
<keyword evidence="21" id="KW-1185">Reference proteome</keyword>
<evidence type="ECO:0000256" key="13">
    <source>
        <dbReference type="ARBA" id="ARBA00022884"/>
    </source>
</evidence>
<dbReference type="Pfam" id="PF11648">
    <property type="entry name" value="RIG-I_C-RD"/>
    <property type="match status" value="1"/>
</dbReference>
<dbReference type="InterPro" id="IPR014001">
    <property type="entry name" value="Helicase_ATP-bd"/>
</dbReference>
<dbReference type="Pfam" id="PF18119">
    <property type="entry name" value="RIG-I_C"/>
    <property type="match status" value="1"/>
</dbReference>
<dbReference type="Proteomes" id="UP000005408">
    <property type="component" value="Unassembled WGS sequence"/>
</dbReference>
<evidence type="ECO:0000313" key="21">
    <source>
        <dbReference type="Proteomes" id="UP000005408"/>
    </source>
</evidence>
<dbReference type="InterPro" id="IPR038557">
    <property type="entry name" value="RLR_C_sf"/>
</dbReference>
<evidence type="ECO:0000259" key="18">
    <source>
        <dbReference type="PROSITE" id="PS51194"/>
    </source>
</evidence>
<feature type="domain" description="RLR CTR" evidence="19">
    <location>
        <begin position="971"/>
        <end position="1101"/>
    </location>
</feature>
<dbReference type="EC" id="3.6.4.13" evidence="3"/>
<dbReference type="InterPro" id="IPR051363">
    <property type="entry name" value="RLR_Helicase"/>
</dbReference>
<evidence type="ECO:0000256" key="10">
    <source>
        <dbReference type="ARBA" id="ARBA00022833"/>
    </source>
</evidence>
<protein>
    <recommendedName>
        <fullName evidence="3">RNA helicase</fullName>
        <ecNumber evidence="3">3.6.4.13</ecNumber>
    </recommendedName>
</protein>
<keyword evidence="9" id="KW-0347">Helicase</keyword>
<evidence type="ECO:0000256" key="14">
    <source>
        <dbReference type="ARBA" id="ARBA00023118"/>
    </source>
</evidence>
<keyword evidence="12" id="KW-0391">Immunity</keyword>
<evidence type="ECO:0000259" key="17">
    <source>
        <dbReference type="PROSITE" id="PS51192"/>
    </source>
</evidence>
<keyword evidence="8" id="KW-0378">Hydrolase</keyword>
<dbReference type="PROSITE" id="PS51789">
    <property type="entry name" value="RLR_CTR"/>
    <property type="match status" value="1"/>
</dbReference>
<feature type="domain" description="Helicase C-terminal" evidence="18">
    <location>
        <begin position="787"/>
        <end position="945"/>
    </location>
</feature>
<dbReference type="Pfam" id="PF00271">
    <property type="entry name" value="Helicase_C"/>
    <property type="match status" value="1"/>
</dbReference>